<comment type="caution">
    <text evidence="2">The sequence shown here is derived from an EMBL/GenBank/DDBJ whole genome shotgun (WGS) entry which is preliminary data.</text>
</comment>
<evidence type="ECO:0000256" key="1">
    <source>
        <dbReference type="SAM" id="MobiDB-lite"/>
    </source>
</evidence>
<dbReference type="PANTHER" id="PTHR31008:SF15">
    <property type="entry name" value="GPI-ANCHORED ADHESIN-LIKE PROTEIN"/>
    <property type="match status" value="1"/>
</dbReference>
<feature type="compositionally biased region" description="Polar residues" evidence="1">
    <location>
        <begin position="232"/>
        <end position="242"/>
    </location>
</feature>
<sequence length="406" mass="44338">RRMNADAPLDYAVLQLTPRRSRCDLFVSSGGSTEKIASGLLKPFVAHLKFAEEQIASTAQSVKLEVGRRKNDEEWFTKGTLERFVHFVSTPEILELVNTYDAEMTQLEAARKIYSQGAGDHPSESTAADDATKKELLRAIDVRLVAVQQDLSAATARSAAAGFNLESVSELRMFADKFGAHRLNDACGKFLSLSERRPHLIGQWRSCGNEERAVRSSYGSDMSIDSEPPSSPALQESVSVQHPSTSQPLLFPLRRTVSGSSCVVSDVAVRQDSASGEEDKKDGSATSDQTESIQVSQPTRRLSVQDRINMFESKQKENSGGKPILTKSVELRRMSSDVSTVGLPPEKGVLRRWSGASDMSIDLSSEKRDAESPLCTPSSVAVSQEAKIVSQNDDALENLSDLKPET</sequence>
<dbReference type="PANTHER" id="PTHR31008">
    <property type="entry name" value="COP1-INTERACTING PROTEIN-RELATED"/>
    <property type="match status" value="1"/>
</dbReference>
<protein>
    <submittedName>
        <fullName evidence="2">Uncharacterized protein</fullName>
    </submittedName>
</protein>
<dbReference type="OrthoDB" id="767933at2759"/>
<accession>S8E8Y6</accession>
<name>S8E8Y6_9LAMI</name>
<gene>
    <name evidence="2" type="ORF">M569_05867</name>
</gene>
<organism evidence="2 3">
    <name type="scientific">Genlisea aurea</name>
    <dbReference type="NCBI Taxonomy" id="192259"/>
    <lineage>
        <taxon>Eukaryota</taxon>
        <taxon>Viridiplantae</taxon>
        <taxon>Streptophyta</taxon>
        <taxon>Embryophyta</taxon>
        <taxon>Tracheophyta</taxon>
        <taxon>Spermatophyta</taxon>
        <taxon>Magnoliopsida</taxon>
        <taxon>eudicotyledons</taxon>
        <taxon>Gunneridae</taxon>
        <taxon>Pentapetalae</taxon>
        <taxon>asterids</taxon>
        <taxon>lamiids</taxon>
        <taxon>Lamiales</taxon>
        <taxon>Lentibulariaceae</taxon>
        <taxon>Genlisea</taxon>
    </lineage>
</organism>
<reference evidence="2 3" key="1">
    <citation type="journal article" date="2013" name="BMC Genomics">
        <title>The miniature genome of a carnivorous plant Genlisea aurea contains a low number of genes and short non-coding sequences.</title>
        <authorList>
            <person name="Leushkin E.V."/>
            <person name="Sutormin R.A."/>
            <person name="Nabieva E.R."/>
            <person name="Penin A.A."/>
            <person name="Kondrashov A.S."/>
            <person name="Logacheva M.D."/>
        </authorList>
    </citation>
    <scope>NUCLEOTIDE SEQUENCE [LARGE SCALE GENOMIC DNA]</scope>
</reference>
<keyword evidence="3" id="KW-1185">Reference proteome</keyword>
<feature type="region of interest" description="Disordered" evidence="1">
    <location>
        <begin position="216"/>
        <end position="242"/>
    </location>
</feature>
<feature type="region of interest" description="Disordered" evidence="1">
    <location>
        <begin position="364"/>
        <end position="406"/>
    </location>
</feature>
<proteinExistence type="predicted"/>
<evidence type="ECO:0000313" key="2">
    <source>
        <dbReference type="EMBL" id="EPS68902.1"/>
    </source>
</evidence>
<evidence type="ECO:0000313" key="3">
    <source>
        <dbReference type="Proteomes" id="UP000015453"/>
    </source>
</evidence>
<feature type="non-terminal residue" evidence="2">
    <location>
        <position position="406"/>
    </location>
</feature>
<feature type="region of interest" description="Disordered" evidence="1">
    <location>
        <begin position="270"/>
        <end position="301"/>
    </location>
</feature>
<dbReference type="AlphaFoldDB" id="S8E8Y6"/>
<dbReference type="EMBL" id="AUSU01002382">
    <property type="protein sequence ID" value="EPS68902.1"/>
    <property type="molecule type" value="Genomic_DNA"/>
</dbReference>
<feature type="non-terminal residue" evidence="2">
    <location>
        <position position="1"/>
    </location>
</feature>
<dbReference type="Proteomes" id="UP000015453">
    <property type="component" value="Unassembled WGS sequence"/>
</dbReference>
<feature type="compositionally biased region" description="Polar residues" evidence="1">
    <location>
        <begin position="284"/>
        <end position="301"/>
    </location>
</feature>